<protein>
    <submittedName>
        <fullName evidence="2">Uncharacterized protein</fullName>
    </submittedName>
</protein>
<sequence>MISLLLDQESNDLIPSNVQTEATMGASDRPLAFADYSVSPKWVFLYLGLLGLFLIGLLICFCWKRRETSAAVTPVGDLEMANAAP</sequence>
<keyword evidence="1" id="KW-1133">Transmembrane helix</keyword>
<keyword evidence="1" id="KW-0812">Transmembrane</keyword>
<proteinExistence type="predicted"/>
<dbReference type="Proteomes" id="UP000712600">
    <property type="component" value="Unassembled WGS sequence"/>
</dbReference>
<evidence type="ECO:0000256" key="1">
    <source>
        <dbReference type="SAM" id="Phobius"/>
    </source>
</evidence>
<dbReference type="AlphaFoldDB" id="A0A8S9Q9Q2"/>
<dbReference type="EMBL" id="QGKX02001290">
    <property type="protein sequence ID" value="KAF3538857.1"/>
    <property type="molecule type" value="Genomic_DNA"/>
</dbReference>
<organism evidence="2 3">
    <name type="scientific">Brassica cretica</name>
    <name type="common">Mustard</name>
    <dbReference type="NCBI Taxonomy" id="69181"/>
    <lineage>
        <taxon>Eukaryota</taxon>
        <taxon>Viridiplantae</taxon>
        <taxon>Streptophyta</taxon>
        <taxon>Embryophyta</taxon>
        <taxon>Tracheophyta</taxon>
        <taxon>Spermatophyta</taxon>
        <taxon>Magnoliopsida</taxon>
        <taxon>eudicotyledons</taxon>
        <taxon>Gunneridae</taxon>
        <taxon>Pentapetalae</taxon>
        <taxon>rosids</taxon>
        <taxon>malvids</taxon>
        <taxon>Brassicales</taxon>
        <taxon>Brassicaceae</taxon>
        <taxon>Brassiceae</taxon>
        <taxon>Brassica</taxon>
    </lineage>
</organism>
<accession>A0A8S9Q9Q2</accession>
<evidence type="ECO:0000313" key="3">
    <source>
        <dbReference type="Proteomes" id="UP000712600"/>
    </source>
</evidence>
<keyword evidence="1" id="KW-0472">Membrane</keyword>
<name>A0A8S9Q9Q2_BRACR</name>
<evidence type="ECO:0000313" key="2">
    <source>
        <dbReference type="EMBL" id="KAF3538857.1"/>
    </source>
</evidence>
<feature type="transmembrane region" description="Helical" evidence="1">
    <location>
        <begin position="43"/>
        <end position="63"/>
    </location>
</feature>
<gene>
    <name evidence="2" type="ORF">F2Q69_00025077</name>
</gene>
<comment type="caution">
    <text evidence="2">The sequence shown here is derived from an EMBL/GenBank/DDBJ whole genome shotgun (WGS) entry which is preliminary data.</text>
</comment>
<reference evidence="2" key="1">
    <citation type="submission" date="2019-12" db="EMBL/GenBank/DDBJ databases">
        <title>Genome sequencing and annotation of Brassica cretica.</title>
        <authorList>
            <person name="Studholme D.J."/>
            <person name="Sarris P."/>
        </authorList>
    </citation>
    <scope>NUCLEOTIDE SEQUENCE</scope>
    <source>
        <strain evidence="2">PFS-109/04</strain>
        <tissue evidence="2">Leaf</tissue>
    </source>
</reference>